<evidence type="ECO:0000313" key="11">
    <source>
        <dbReference type="EMBL" id="VDM65507.1"/>
    </source>
</evidence>
<dbReference type="PROSITE" id="PS00250">
    <property type="entry name" value="TGF_BETA_1"/>
    <property type="match status" value="1"/>
</dbReference>
<dbReference type="GO" id="GO:0005615">
    <property type="term" value="C:extracellular space"/>
    <property type="evidence" value="ECO:0007669"/>
    <property type="project" value="TreeGrafter"/>
</dbReference>
<dbReference type="PANTHER" id="PTHR11848:SF310">
    <property type="entry name" value="PROTEIN 60A-RELATED"/>
    <property type="match status" value="1"/>
</dbReference>
<evidence type="ECO:0000256" key="6">
    <source>
        <dbReference type="ARBA" id="ARBA00023157"/>
    </source>
</evidence>
<dbReference type="SUPFAM" id="SSF57501">
    <property type="entry name" value="Cystine-knot cytokines"/>
    <property type="match status" value="1"/>
</dbReference>
<dbReference type="GO" id="GO:0008083">
    <property type="term" value="F:growth factor activity"/>
    <property type="evidence" value="ECO:0007669"/>
    <property type="project" value="UniProtKB-KW"/>
</dbReference>
<comment type="subcellular location">
    <subcellularLocation>
        <location evidence="1">Secreted</location>
    </subcellularLocation>
</comment>
<keyword evidence="4" id="KW-0732">Signal</keyword>
<name>A0A3P7ILU8_STRVU</name>
<dbReference type="FunFam" id="2.10.90.10:FF:000001">
    <property type="entry name" value="Bone morphogenetic protein 4"/>
    <property type="match status" value="1"/>
</dbReference>
<dbReference type="Pfam" id="PF00019">
    <property type="entry name" value="TGF_beta"/>
    <property type="match status" value="1"/>
</dbReference>
<dbReference type="PANTHER" id="PTHR11848">
    <property type="entry name" value="TGF-BETA FAMILY"/>
    <property type="match status" value="1"/>
</dbReference>
<dbReference type="OrthoDB" id="5987191at2759"/>
<evidence type="ECO:0000256" key="7">
    <source>
        <dbReference type="ARBA" id="ARBA00023180"/>
    </source>
</evidence>
<evidence type="ECO:0000256" key="9">
    <source>
        <dbReference type="SAM" id="MobiDB-lite"/>
    </source>
</evidence>
<dbReference type="EMBL" id="UYYB01000860">
    <property type="protein sequence ID" value="VDM65507.1"/>
    <property type="molecule type" value="Genomic_DNA"/>
</dbReference>
<evidence type="ECO:0000256" key="5">
    <source>
        <dbReference type="ARBA" id="ARBA00023030"/>
    </source>
</evidence>
<dbReference type="Gene3D" id="2.10.90.10">
    <property type="entry name" value="Cystine-knot cytokines"/>
    <property type="match status" value="1"/>
</dbReference>
<gene>
    <name evidence="11" type="ORF">SVUK_LOCUS505</name>
</gene>
<keyword evidence="3" id="KW-0964">Secreted</keyword>
<dbReference type="InterPro" id="IPR015615">
    <property type="entry name" value="TGF-beta-rel"/>
</dbReference>
<dbReference type="Proteomes" id="UP000270094">
    <property type="component" value="Unassembled WGS sequence"/>
</dbReference>
<evidence type="ECO:0000256" key="2">
    <source>
        <dbReference type="ARBA" id="ARBA00006656"/>
    </source>
</evidence>
<dbReference type="PROSITE" id="PS51362">
    <property type="entry name" value="TGF_BETA_2"/>
    <property type="match status" value="1"/>
</dbReference>
<dbReference type="GO" id="GO:0005125">
    <property type="term" value="F:cytokine activity"/>
    <property type="evidence" value="ECO:0007669"/>
    <property type="project" value="TreeGrafter"/>
</dbReference>
<reference evidence="11 12" key="1">
    <citation type="submission" date="2018-11" db="EMBL/GenBank/DDBJ databases">
        <authorList>
            <consortium name="Pathogen Informatics"/>
        </authorList>
    </citation>
    <scope>NUCLEOTIDE SEQUENCE [LARGE SCALE GENOMIC DNA]</scope>
</reference>
<evidence type="ECO:0000256" key="1">
    <source>
        <dbReference type="ARBA" id="ARBA00004613"/>
    </source>
</evidence>
<evidence type="ECO:0000256" key="4">
    <source>
        <dbReference type="ARBA" id="ARBA00022729"/>
    </source>
</evidence>
<dbReference type="InterPro" id="IPR001839">
    <property type="entry name" value="TGF-b_C"/>
</dbReference>
<dbReference type="SMART" id="SM00204">
    <property type="entry name" value="TGFB"/>
    <property type="match status" value="1"/>
</dbReference>
<comment type="similarity">
    <text evidence="2 8">Belongs to the TGF-beta family.</text>
</comment>
<feature type="domain" description="TGF-beta family profile" evidence="10">
    <location>
        <begin position="113"/>
        <end position="236"/>
    </location>
</feature>
<accession>A0A3P7ILU8</accession>
<proteinExistence type="inferred from homology"/>
<keyword evidence="7" id="KW-0325">Glycoprotein</keyword>
<organism evidence="11 12">
    <name type="scientific">Strongylus vulgaris</name>
    <name type="common">Blood worm</name>
    <dbReference type="NCBI Taxonomy" id="40348"/>
    <lineage>
        <taxon>Eukaryota</taxon>
        <taxon>Metazoa</taxon>
        <taxon>Ecdysozoa</taxon>
        <taxon>Nematoda</taxon>
        <taxon>Chromadorea</taxon>
        <taxon>Rhabditida</taxon>
        <taxon>Rhabditina</taxon>
        <taxon>Rhabditomorpha</taxon>
        <taxon>Strongyloidea</taxon>
        <taxon>Strongylidae</taxon>
        <taxon>Strongylus</taxon>
    </lineage>
</organism>
<keyword evidence="5 8" id="KW-0339">Growth factor</keyword>
<evidence type="ECO:0000256" key="8">
    <source>
        <dbReference type="RuleBase" id="RU000354"/>
    </source>
</evidence>
<evidence type="ECO:0000256" key="3">
    <source>
        <dbReference type="ARBA" id="ARBA00022525"/>
    </source>
</evidence>
<evidence type="ECO:0000259" key="10">
    <source>
        <dbReference type="PROSITE" id="PS51362"/>
    </source>
</evidence>
<protein>
    <recommendedName>
        <fullName evidence="10">TGF-beta family profile domain-containing protein</fullName>
    </recommendedName>
</protein>
<keyword evidence="6" id="KW-1015">Disulfide bond</keyword>
<feature type="compositionally biased region" description="Basic residues" evidence="9">
    <location>
        <begin position="85"/>
        <end position="94"/>
    </location>
</feature>
<dbReference type="InterPro" id="IPR017948">
    <property type="entry name" value="TGFb_CS"/>
</dbReference>
<feature type="region of interest" description="Disordered" evidence="9">
    <location>
        <begin position="71"/>
        <end position="118"/>
    </location>
</feature>
<sequence length="236" mass="26937">MRRYAEIVRKCSPFLLVYSKGENIIDAEEVRKRVEGVRRKRRELGYFSYNAGVETTSLASSTSTEKLTEDMRSFRRHFVENPSSPRRKKVRGNRNKSPEDDIWHGFGESSEDKEKVNDEKSNDVRVVLLGAEEKKAMCQRRSSMIDLRLLGWGRWVIAPATFEAGFCSGKCPNPLPKDMNPSNHAILQSLLQSASIPAVCCSPDQMQSLTIFYRDEIGRSTIRNFENMIVDSCTCQ</sequence>
<keyword evidence="12" id="KW-1185">Reference proteome</keyword>
<evidence type="ECO:0000313" key="12">
    <source>
        <dbReference type="Proteomes" id="UP000270094"/>
    </source>
</evidence>
<dbReference type="InterPro" id="IPR029034">
    <property type="entry name" value="Cystine-knot_cytokine"/>
</dbReference>
<dbReference type="AlphaFoldDB" id="A0A3P7ILU8"/>